<dbReference type="GO" id="GO:0006351">
    <property type="term" value="P:DNA-templated transcription"/>
    <property type="evidence" value="ECO:0007669"/>
    <property type="project" value="InterPro"/>
</dbReference>
<feature type="domain" description="Zn(2)-C6 fungal-type" evidence="7">
    <location>
        <begin position="12"/>
        <end position="43"/>
    </location>
</feature>
<evidence type="ECO:0000256" key="2">
    <source>
        <dbReference type="ARBA" id="ARBA00023015"/>
    </source>
</evidence>
<dbReference type="AlphaFoldDB" id="A0A9W9VJ43"/>
<keyword evidence="5" id="KW-0539">Nucleus</keyword>
<keyword evidence="1" id="KW-0479">Metal-binding</keyword>
<organism evidence="8 9">
    <name type="scientific">Penicillium concentricum</name>
    <dbReference type="NCBI Taxonomy" id="293559"/>
    <lineage>
        <taxon>Eukaryota</taxon>
        <taxon>Fungi</taxon>
        <taxon>Dikarya</taxon>
        <taxon>Ascomycota</taxon>
        <taxon>Pezizomycotina</taxon>
        <taxon>Eurotiomycetes</taxon>
        <taxon>Eurotiomycetidae</taxon>
        <taxon>Eurotiales</taxon>
        <taxon>Aspergillaceae</taxon>
        <taxon>Penicillium</taxon>
    </lineage>
</organism>
<gene>
    <name evidence="8" type="ORF">N7517_001713</name>
</gene>
<evidence type="ECO:0000256" key="1">
    <source>
        <dbReference type="ARBA" id="ARBA00022723"/>
    </source>
</evidence>
<evidence type="ECO:0000313" key="9">
    <source>
        <dbReference type="Proteomes" id="UP001147752"/>
    </source>
</evidence>
<protein>
    <recommendedName>
        <fullName evidence="7">Zn(2)-C6 fungal-type domain-containing protein</fullName>
    </recommendedName>
</protein>
<feature type="region of interest" description="Disordered" evidence="6">
    <location>
        <begin position="88"/>
        <end position="134"/>
    </location>
</feature>
<keyword evidence="3" id="KW-0238">DNA-binding</keyword>
<dbReference type="CDD" id="cd12148">
    <property type="entry name" value="fungal_TF_MHR"/>
    <property type="match status" value="1"/>
</dbReference>
<dbReference type="PROSITE" id="PS00463">
    <property type="entry name" value="ZN2_CY6_FUNGAL_1"/>
    <property type="match status" value="1"/>
</dbReference>
<evidence type="ECO:0000256" key="3">
    <source>
        <dbReference type="ARBA" id="ARBA00023125"/>
    </source>
</evidence>
<sequence length="663" mass="73860">MPDDRRRKNALSCNGCRQRKVKCEKPSSGPCQRCSRLGKQCQLGGSTSRPYYHTSKERYELLVAVVRHFVPDASFGTEDLRQLLDSLPSRGEVSPAPSAPTVTESSNDGPWLSDTITQMNTPPASSGSPYPPSEECAIEDLENTLMVDAMNIPRKEILYIPLICRKLTCVTGFSGSSSCSNLNAKIISHMSKDSGGLSPFDDSEPAPLMDGQVISYRNADYLPDRKALDQAAVRFFAEINSVIYILDQDRFHHWIDDIYGGKGVRASVLVILYLVMALCGEEDPSFHIARSYMDDVIEESSLESVRAIMLMSLYRQREDERSVAWAMLGVAIRISLSLGLHQNIGYVQDTSIYGSEVKRRLWWSLCEFDNWSSCMLGQTSGLGRTNSSVSLPSQQEFNTTPYTPPGYATSSASLGTLIGQISQKLYIQSGNLRSKEQVTSELIQKVEIWNSELPDHLRPNSAFASCFARATLYLNLKYNYARMLIGRPYMAHSILCGNTHDAVFKSRAETCKAANRESIEILTEFYRRGLLSRCLWLDTYFILATAIVLFLRAVETPSVKNELKAFLPVLRMCERSQVAKYAAESIEKFIHNLENGITERPTINVADPFSQQSRISHASGSNCQGINFNELGDLNALGSECFGFGEDFDLDLCGAWNTLESGL</sequence>
<evidence type="ECO:0000313" key="8">
    <source>
        <dbReference type="EMBL" id="KAJ5383802.1"/>
    </source>
</evidence>
<dbReference type="InterPro" id="IPR051127">
    <property type="entry name" value="Fungal_SecMet_Regulators"/>
</dbReference>
<evidence type="ECO:0000256" key="4">
    <source>
        <dbReference type="ARBA" id="ARBA00023163"/>
    </source>
</evidence>
<keyword evidence="4" id="KW-0804">Transcription</keyword>
<dbReference type="Pfam" id="PF04082">
    <property type="entry name" value="Fungal_trans"/>
    <property type="match status" value="1"/>
</dbReference>
<dbReference type="GO" id="GO:0000981">
    <property type="term" value="F:DNA-binding transcription factor activity, RNA polymerase II-specific"/>
    <property type="evidence" value="ECO:0007669"/>
    <property type="project" value="InterPro"/>
</dbReference>
<evidence type="ECO:0000259" key="7">
    <source>
        <dbReference type="PROSITE" id="PS50048"/>
    </source>
</evidence>
<proteinExistence type="predicted"/>
<dbReference type="InterPro" id="IPR036864">
    <property type="entry name" value="Zn2-C6_fun-type_DNA-bd_sf"/>
</dbReference>
<dbReference type="SMART" id="SM00066">
    <property type="entry name" value="GAL4"/>
    <property type="match status" value="1"/>
</dbReference>
<dbReference type="Gene3D" id="4.10.240.10">
    <property type="entry name" value="Zn(2)-C6 fungal-type DNA-binding domain"/>
    <property type="match status" value="1"/>
</dbReference>
<dbReference type="PANTHER" id="PTHR47424">
    <property type="entry name" value="REGULATORY PROTEIN GAL4"/>
    <property type="match status" value="1"/>
</dbReference>
<dbReference type="PANTHER" id="PTHR47424:SF3">
    <property type="entry name" value="REGULATORY PROTEIN GAL4"/>
    <property type="match status" value="1"/>
</dbReference>
<feature type="compositionally biased region" description="Polar residues" evidence="6">
    <location>
        <begin position="100"/>
        <end position="121"/>
    </location>
</feature>
<name>A0A9W9VJ43_9EURO</name>
<dbReference type="OrthoDB" id="3266505at2759"/>
<dbReference type="GO" id="GO:0008270">
    <property type="term" value="F:zinc ion binding"/>
    <property type="evidence" value="ECO:0007669"/>
    <property type="project" value="InterPro"/>
</dbReference>
<dbReference type="PROSITE" id="PS50048">
    <property type="entry name" value="ZN2_CY6_FUNGAL_2"/>
    <property type="match status" value="1"/>
</dbReference>
<reference evidence="8" key="1">
    <citation type="submission" date="2022-12" db="EMBL/GenBank/DDBJ databases">
        <authorList>
            <person name="Petersen C."/>
        </authorList>
    </citation>
    <scope>NUCLEOTIDE SEQUENCE</scope>
    <source>
        <strain evidence="8">IBT 3081</strain>
    </source>
</reference>
<evidence type="ECO:0000256" key="5">
    <source>
        <dbReference type="ARBA" id="ARBA00023242"/>
    </source>
</evidence>
<dbReference type="SUPFAM" id="SSF57701">
    <property type="entry name" value="Zn2/Cys6 DNA-binding domain"/>
    <property type="match status" value="1"/>
</dbReference>
<dbReference type="Pfam" id="PF00172">
    <property type="entry name" value="Zn_clus"/>
    <property type="match status" value="1"/>
</dbReference>
<dbReference type="CDD" id="cd00067">
    <property type="entry name" value="GAL4"/>
    <property type="match status" value="1"/>
</dbReference>
<dbReference type="SMART" id="SM00906">
    <property type="entry name" value="Fungal_trans"/>
    <property type="match status" value="1"/>
</dbReference>
<dbReference type="GO" id="GO:0003677">
    <property type="term" value="F:DNA binding"/>
    <property type="evidence" value="ECO:0007669"/>
    <property type="project" value="UniProtKB-KW"/>
</dbReference>
<keyword evidence="9" id="KW-1185">Reference proteome</keyword>
<accession>A0A9W9VJ43</accession>
<dbReference type="InterPro" id="IPR007219">
    <property type="entry name" value="XnlR_reg_dom"/>
</dbReference>
<evidence type="ECO:0000256" key="6">
    <source>
        <dbReference type="SAM" id="MobiDB-lite"/>
    </source>
</evidence>
<dbReference type="RefSeq" id="XP_056583578.1">
    <property type="nucleotide sequence ID" value="XM_056719443.1"/>
</dbReference>
<dbReference type="GeneID" id="81458626"/>
<dbReference type="InterPro" id="IPR001138">
    <property type="entry name" value="Zn2Cys6_DnaBD"/>
</dbReference>
<dbReference type="Proteomes" id="UP001147752">
    <property type="component" value="Unassembled WGS sequence"/>
</dbReference>
<keyword evidence="2" id="KW-0805">Transcription regulation</keyword>
<comment type="caution">
    <text evidence="8">The sequence shown here is derived from an EMBL/GenBank/DDBJ whole genome shotgun (WGS) entry which is preliminary data.</text>
</comment>
<dbReference type="EMBL" id="JAPZBT010000001">
    <property type="protein sequence ID" value="KAJ5383802.1"/>
    <property type="molecule type" value="Genomic_DNA"/>
</dbReference>
<reference evidence="8" key="2">
    <citation type="journal article" date="2023" name="IMA Fungus">
        <title>Comparative genomic study of the Penicillium genus elucidates a diverse pangenome and 15 lateral gene transfer events.</title>
        <authorList>
            <person name="Petersen C."/>
            <person name="Sorensen T."/>
            <person name="Nielsen M.R."/>
            <person name="Sondergaard T.E."/>
            <person name="Sorensen J.L."/>
            <person name="Fitzpatrick D.A."/>
            <person name="Frisvad J.C."/>
            <person name="Nielsen K.L."/>
        </authorList>
    </citation>
    <scope>NUCLEOTIDE SEQUENCE</scope>
    <source>
        <strain evidence="8">IBT 3081</strain>
    </source>
</reference>